<keyword evidence="3" id="KW-1185">Reference proteome</keyword>
<feature type="compositionally biased region" description="Low complexity" evidence="1">
    <location>
        <begin position="23"/>
        <end position="36"/>
    </location>
</feature>
<feature type="region of interest" description="Disordered" evidence="1">
    <location>
        <begin position="1"/>
        <end position="74"/>
    </location>
</feature>
<dbReference type="Proteomes" id="UP001583177">
    <property type="component" value="Unassembled WGS sequence"/>
</dbReference>
<sequence>MDTDASVRLRLQTRQLPTNPEGSVDSVDSVGSLASVDEGDWASKVGGDDVGDGGGVHDLAEERSNEPEEAASFAAKKAKGRRKCKVQSAREWGLLCNVLLQFIPHCRPPVSVSASVSASLCIFDPYRETVADIVRGIKQAAG</sequence>
<evidence type="ECO:0000256" key="1">
    <source>
        <dbReference type="SAM" id="MobiDB-lite"/>
    </source>
</evidence>
<accession>A0ABR3WE91</accession>
<gene>
    <name evidence="2" type="ORF">Daus18300_009515</name>
</gene>
<comment type="caution">
    <text evidence="2">The sequence shown here is derived from an EMBL/GenBank/DDBJ whole genome shotgun (WGS) entry which is preliminary data.</text>
</comment>
<proteinExistence type="predicted"/>
<dbReference type="EMBL" id="JAWRVE010000097">
    <property type="protein sequence ID" value="KAL1859650.1"/>
    <property type="molecule type" value="Genomic_DNA"/>
</dbReference>
<name>A0ABR3WE91_9PEZI</name>
<feature type="compositionally biased region" description="Polar residues" evidence="1">
    <location>
        <begin position="12"/>
        <end position="21"/>
    </location>
</feature>
<organism evidence="2 3">
    <name type="scientific">Diaporthe australafricana</name>
    <dbReference type="NCBI Taxonomy" id="127596"/>
    <lineage>
        <taxon>Eukaryota</taxon>
        <taxon>Fungi</taxon>
        <taxon>Dikarya</taxon>
        <taxon>Ascomycota</taxon>
        <taxon>Pezizomycotina</taxon>
        <taxon>Sordariomycetes</taxon>
        <taxon>Sordariomycetidae</taxon>
        <taxon>Diaporthales</taxon>
        <taxon>Diaporthaceae</taxon>
        <taxon>Diaporthe</taxon>
    </lineage>
</organism>
<protein>
    <submittedName>
        <fullName evidence="2">Uncharacterized protein</fullName>
    </submittedName>
</protein>
<reference evidence="2 3" key="1">
    <citation type="journal article" date="2024" name="IMA Fungus">
        <title>IMA Genome - F19 : A genome assembly and annotation guide to empower mycologists, including annotated draft genome sequences of Ceratocystis pirilliformis, Diaporthe australafricana, Fusarium ophioides, Paecilomyces lecythidis, and Sporothrix stenoceras.</title>
        <authorList>
            <person name="Aylward J."/>
            <person name="Wilson A.M."/>
            <person name="Visagie C.M."/>
            <person name="Spraker J."/>
            <person name="Barnes I."/>
            <person name="Buitendag C."/>
            <person name="Ceriani C."/>
            <person name="Del Mar Angel L."/>
            <person name="du Plessis D."/>
            <person name="Fuchs T."/>
            <person name="Gasser K."/>
            <person name="Kramer D."/>
            <person name="Li W."/>
            <person name="Munsamy K."/>
            <person name="Piso A."/>
            <person name="Price J.L."/>
            <person name="Sonnekus B."/>
            <person name="Thomas C."/>
            <person name="van der Nest A."/>
            <person name="van Dijk A."/>
            <person name="van Heerden A."/>
            <person name="van Vuuren N."/>
            <person name="Yilmaz N."/>
            <person name="Duong T.A."/>
            <person name="van der Merwe N.A."/>
            <person name="Wingfield M.J."/>
            <person name="Wingfield B.D."/>
        </authorList>
    </citation>
    <scope>NUCLEOTIDE SEQUENCE [LARGE SCALE GENOMIC DNA]</scope>
    <source>
        <strain evidence="2 3">CMW 18300</strain>
    </source>
</reference>
<evidence type="ECO:0000313" key="3">
    <source>
        <dbReference type="Proteomes" id="UP001583177"/>
    </source>
</evidence>
<evidence type="ECO:0000313" key="2">
    <source>
        <dbReference type="EMBL" id="KAL1859650.1"/>
    </source>
</evidence>